<evidence type="ECO:0000256" key="1">
    <source>
        <dbReference type="ARBA" id="ARBA00001946"/>
    </source>
</evidence>
<keyword evidence="7" id="KW-1185">Reference proteome</keyword>
<comment type="caution">
    <text evidence="6">The sequence shown here is derived from an EMBL/GenBank/DDBJ whole genome shotgun (WGS) entry which is preliminary data.</text>
</comment>
<dbReference type="SUPFAM" id="SSF48576">
    <property type="entry name" value="Terpenoid synthases"/>
    <property type="match status" value="1"/>
</dbReference>
<dbReference type="PANTHER" id="PTHR31739">
    <property type="entry name" value="ENT-COPALYL DIPHOSPHATE SYNTHASE, CHLOROPLASTIC"/>
    <property type="match status" value="1"/>
</dbReference>
<dbReference type="Proteomes" id="UP000324897">
    <property type="component" value="Unassembled WGS sequence"/>
</dbReference>
<dbReference type="GO" id="GO:0010333">
    <property type="term" value="F:terpene synthase activity"/>
    <property type="evidence" value="ECO:0007669"/>
    <property type="project" value="InterPro"/>
</dbReference>
<name>A0A5J9SH67_9POAL</name>
<comment type="cofactor">
    <cofactor evidence="1">
        <name>Mg(2+)</name>
        <dbReference type="ChEBI" id="CHEBI:18420"/>
    </cofactor>
</comment>
<dbReference type="InterPro" id="IPR050148">
    <property type="entry name" value="Terpene_synthase-like"/>
</dbReference>
<dbReference type="InterPro" id="IPR005630">
    <property type="entry name" value="Terpene_synthase_metal-bd"/>
</dbReference>
<organism evidence="6 7">
    <name type="scientific">Eragrostis curvula</name>
    <name type="common">weeping love grass</name>
    <dbReference type="NCBI Taxonomy" id="38414"/>
    <lineage>
        <taxon>Eukaryota</taxon>
        <taxon>Viridiplantae</taxon>
        <taxon>Streptophyta</taxon>
        <taxon>Embryophyta</taxon>
        <taxon>Tracheophyta</taxon>
        <taxon>Spermatophyta</taxon>
        <taxon>Magnoliopsida</taxon>
        <taxon>Liliopsida</taxon>
        <taxon>Poales</taxon>
        <taxon>Poaceae</taxon>
        <taxon>PACMAD clade</taxon>
        <taxon>Chloridoideae</taxon>
        <taxon>Eragrostideae</taxon>
        <taxon>Eragrostidinae</taxon>
        <taxon>Eragrostis</taxon>
    </lineage>
</organism>
<dbReference type="Gene3D" id="1.10.600.10">
    <property type="entry name" value="Farnesyl Diphosphate Synthase"/>
    <property type="match status" value="2"/>
</dbReference>
<dbReference type="Pfam" id="PF03936">
    <property type="entry name" value="Terpene_synth_C"/>
    <property type="match status" value="1"/>
</dbReference>
<dbReference type="GO" id="GO:0000287">
    <property type="term" value="F:magnesium ion binding"/>
    <property type="evidence" value="ECO:0007669"/>
    <property type="project" value="InterPro"/>
</dbReference>
<evidence type="ECO:0000313" key="7">
    <source>
        <dbReference type="Proteomes" id="UP000324897"/>
    </source>
</evidence>
<dbReference type="InterPro" id="IPR008949">
    <property type="entry name" value="Isoprenoid_synthase_dom_sf"/>
</dbReference>
<dbReference type="PANTHER" id="PTHR31739:SF3">
    <property type="entry name" value="ENT-KAUR-16-ENE SYNTHASE, CHLOROPLASTIC"/>
    <property type="match status" value="1"/>
</dbReference>
<feature type="domain" description="Terpene synthase metal-binding" evidence="5">
    <location>
        <begin position="3"/>
        <end position="124"/>
    </location>
</feature>
<evidence type="ECO:0000256" key="3">
    <source>
        <dbReference type="ARBA" id="ARBA00022842"/>
    </source>
</evidence>
<keyword evidence="2" id="KW-0479">Metal-binding</keyword>
<evidence type="ECO:0000313" key="6">
    <source>
        <dbReference type="EMBL" id="TVT97615.1"/>
    </source>
</evidence>
<proteinExistence type="predicted"/>
<sequence length="192" mass="22215">MFYSEQVKTVFYAIYTIANQFGAKASAVHGRDVTKHFVEIWLDVMRSMMIEAEWQKSQYVPTLEEYMKNAIVSFALGPIVLPTLYFVGEKVFKNVVEHKECRELFKLMSTCGRLLNDIQGFENSIDTSRRNLLRLVLRKENAVPRPCKELFWKMCKILHLFYFQTDGFSSPKEMVGAVNAVINEPLKLPNSS</sequence>
<dbReference type="EMBL" id="RWGY01000976">
    <property type="protein sequence ID" value="TVT97615.1"/>
    <property type="molecule type" value="Genomic_DNA"/>
</dbReference>
<dbReference type="OrthoDB" id="2343925at2759"/>
<reference evidence="6 7" key="1">
    <citation type="journal article" date="2019" name="Sci. Rep.">
        <title>A high-quality genome of Eragrostis curvula grass provides insights into Poaceae evolution and supports new strategies to enhance forage quality.</title>
        <authorList>
            <person name="Carballo J."/>
            <person name="Santos B.A.C.M."/>
            <person name="Zappacosta D."/>
            <person name="Garbus I."/>
            <person name="Selva J.P."/>
            <person name="Gallo C.A."/>
            <person name="Diaz A."/>
            <person name="Albertini E."/>
            <person name="Caccamo M."/>
            <person name="Echenique V."/>
        </authorList>
    </citation>
    <scope>NUCLEOTIDE SEQUENCE [LARGE SCALE GENOMIC DNA]</scope>
    <source>
        <strain evidence="7">cv. Victoria</strain>
        <tissue evidence="6">Leaf</tissue>
    </source>
</reference>
<keyword evidence="3" id="KW-0460">Magnesium</keyword>
<accession>A0A5J9SH67</accession>
<dbReference type="Gramene" id="TVT97615">
    <property type="protein sequence ID" value="TVT97615"/>
    <property type="gene ID" value="EJB05_57132"/>
</dbReference>
<gene>
    <name evidence="6" type="ORF">EJB05_57132</name>
</gene>
<protein>
    <recommendedName>
        <fullName evidence="5">Terpene synthase metal-binding domain-containing protein</fullName>
    </recommendedName>
</protein>
<feature type="non-terminal residue" evidence="6">
    <location>
        <position position="1"/>
    </location>
</feature>
<evidence type="ECO:0000259" key="5">
    <source>
        <dbReference type="Pfam" id="PF03936"/>
    </source>
</evidence>
<evidence type="ECO:0000256" key="4">
    <source>
        <dbReference type="ARBA" id="ARBA00023239"/>
    </source>
</evidence>
<keyword evidence="4" id="KW-0456">Lyase</keyword>
<dbReference type="GO" id="GO:0016102">
    <property type="term" value="P:diterpenoid biosynthetic process"/>
    <property type="evidence" value="ECO:0007669"/>
    <property type="project" value="TreeGrafter"/>
</dbReference>
<dbReference type="AlphaFoldDB" id="A0A5J9SH67"/>
<evidence type="ECO:0000256" key="2">
    <source>
        <dbReference type="ARBA" id="ARBA00022723"/>
    </source>
</evidence>